<keyword evidence="2" id="KW-1185">Reference proteome</keyword>
<dbReference type="EMBL" id="MN988534">
    <property type="protein sequence ID" value="QIG74022.1"/>
    <property type="molecule type" value="Genomic_DNA"/>
</dbReference>
<sequence>MAMKTAEEKKDERETLEVVYIGRRWYDRIKRFSQLFILLDDLSPLNLETVDYTEIDRLALSFDQKSKFQAYIGNRYTLPVKRNDEGHITGYFLSDLKHSPGPTNFVHKSVWVELDKIVTHVKNSDAMQKKTRDDNRAQQSIDHLKWVYNQLPPSHRKAWLISVLMEIDRSTR</sequence>
<accession>A0A7S5RAB6</accession>
<gene>
    <name evidence="1" type="ORF">EVC06_247</name>
</gene>
<reference evidence="1 2" key="1">
    <citation type="submission" date="2020-01" db="EMBL/GenBank/DDBJ databases">
        <title>Patterns of diversity and host range of bacteriophage communities associated with bean-nodulatin bacteria.</title>
        <authorList>
            <person name="Vann Cauwenberghe J."/>
            <person name="Santamaria R.I."/>
            <person name="Bustos P."/>
            <person name="Juarez S."/>
            <person name="Gonzalez V."/>
        </authorList>
    </citation>
    <scope>NUCLEOTIDE SEQUENCE [LARGE SCALE GENOMIC DNA]</scope>
    <source>
        <strain evidence="2">RHph</strain>
    </source>
</reference>
<evidence type="ECO:0000313" key="1">
    <source>
        <dbReference type="EMBL" id="QIG74022.1"/>
    </source>
</evidence>
<proteinExistence type="predicted"/>
<name>A0A7S5RAB6_9CAUD</name>
<protein>
    <submittedName>
        <fullName evidence="1">Uncharacterized protein</fullName>
    </submittedName>
</protein>
<dbReference type="Proteomes" id="UP000646667">
    <property type="component" value="Segment"/>
</dbReference>
<evidence type="ECO:0000313" key="2">
    <source>
        <dbReference type="Proteomes" id="UP000646667"/>
    </source>
</evidence>
<organism evidence="1 2">
    <name type="scientific">Rhizobium phage RHph_N34</name>
    <dbReference type="NCBI Taxonomy" id="2509586"/>
    <lineage>
        <taxon>Viruses</taxon>
        <taxon>Duplodnaviria</taxon>
        <taxon>Heunggongvirae</taxon>
        <taxon>Uroviricota</taxon>
        <taxon>Caudoviricetes</taxon>
        <taxon>Pootjesviridae</taxon>
        <taxon>Staniewskivirinae</taxon>
        <taxon>Trinifflemingvirus</taxon>
        <taxon>Trinifflemingvirus N34</taxon>
    </lineage>
</organism>